<dbReference type="GO" id="GO:0004386">
    <property type="term" value="F:helicase activity"/>
    <property type="evidence" value="ECO:0007669"/>
    <property type="project" value="UniProtKB-KW"/>
</dbReference>
<dbReference type="Pfam" id="PF00271">
    <property type="entry name" value="Helicase_C"/>
    <property type="match status" value="1"/>
</dbReference>
<dbReference type="EMBL" id="CP051217">
    <property type="protein sequence ID" value="QJB70065.1"/>
    <property type="molecule type" value="Genomic_DNA"/>
</dbReference>
<dbReference type="SUPFAM" id="SSF52540">
    <property type="entry name" value="P-loop containing nucleoside triphosphate hydrolases"/>
    <property type="match status" value="2"/>
</dbReference>
<dbReference type="Pfam" id="PF22527">
    <property type="entry name" value="DEXQc_Suv3"/>
    <property type="match status" value="1"/>
</dbReference>
<keyword evidence="3 7" id="KW-0347">Helicase</keyword>
<dbReference type="PROSITE" id="PS51194">
    <property type="entry name" value="HELICASE_CTER"/>
    <property type="match status" value="1"/>
</dbReference>
<sequence length="939" mass="103219">MSQRQHSSLIAVLGPTNTGKTHLAIERMCAHSSGMIGFPLRLLAREVYDRVVKLKGSNRVALVTGEEKIIAPDAQWYLCTAESMPSVKQDGSDFAFVAIDEAQLGIDPERGHIFTDRMLYARGRDETMILGSESLRPLIQQLLPEADIITRPRFSTLSYAGPRKLSRLPRRSAIVAFSVEDVYAIAEMLRRQHGGAAIVMGSLSPQTRNAQVKMYQDGEVDYIVATDAIGMGLNLDVSHVAFAALKKFDGRRRRKLTLAEIGQIAGRAGRHQKDGSFGVLSGLASSDELQPEEIEKLEDHSFPRLNWLYWRNAEPDIGSVEALIQSLEEKPLDRLLRPAPEAPDLAVLKRLAQDPVITNLVSHPDHVRLLWEASSIPDFRKVGADHQARFVASLWPYLAQGAGRIPHARMAQEISRLENVQGDIATLAARIAAARSWSYIAQKSHWVEQADVMIDRTRDLERKLSDAMHSQLTQRFVDKRTRVLMRGLLKDALPQDIEIDSRGSVLVEGLEIGTLKGFQFTVPSDSRREDRKMLLAAAERYLGTIMTENADALAKAPDSVLALVADAAGQPAIMWGDARLAVLAKGKSLLNPEIKFDRSLKDMTPDNMKKVEDRVRAWVEAMKAKHLEGLVKIDALASEEATPPSVRALFAQILEAGGIVDRRDVNDAVRALDNDMRGHARRAGLVFGALDVFHHALMKPGAVSWRAGLFAALNEQPMTDLPPDNAVHLKEWKFGNMQEASRLGFRKVGQEFVRVDMAERLIKQAHEARQQGDVFAVDPALATSLGLATEVHEALLEVAGFAKTDKKPEEASVDNPVVDKPVDGVGENQTVAAPAAQAQVANDKKSDEVAEAEKAPDTSAALPLVYWQWKGMGRAKNNYAKANNQRRHVGQKPRGTGKGESKSGQNLGHKKAARKPEPVLATAGGAFAELAALRDSLKK</sequence>
<gene>
    <name evidence="7" type="ORF">HF685_12840</name>
</gene>
<protein>
    <submittedName>
        <fullName evidence="7">Helicase</fullName>
    </submittedName>
</protein>
<keyword evidence="8" id="KW-1185">Reference proteome</keyword>
<proteinExistence type="predicted"/>
<keyword evidence="2" id="KW-0378">Hydrolase</keyword>
<keyword evidence="4" id="KW-0067">ATP-binding</keyword>
<evidence type="ECO:0000256" key="1">
    <source>
        <dbReference type="ARBA" id="ARBA00022741"/>
    </source>
</evidence>
<dbReference type="InterPro" id="IPR050699">
    <property type="entry name" value="RNA-DNA_Helicase"/>
</dbReference>
<evidence type="ECO:0000256" key="3">
    <source>
        <dbReference type="ARBA" id="ARBA00022806"/>
    </source>
</evidence>
<dbReference type="InterPro" id="IPR027417">
    <property type="entry name" value="P-loop_NTPase"/>
</dbReference>
<evidence type="ECO:0000256" key="5">
    <source>
        <dbReference type="SAM" id="MobiDB-lite"/>
    </source>
</evidence>
<dbReference type="KEGG" id="phao:HF685_12840"/>
<evidence type="ECO:0000256" key="2">
    <source>
        <dbReference type="ARBA" id="ARBA00022801"/>
    </source>
</evidence>
<feature type="region of interest" description="Disordered" evidence="5">
    <location>
        <begin position="879"/>
        <end position="920"/>
    </location>
</feature>
<dbReference type="GO" id="GO:0016787">
    <property type="term" value="F:hydrolase activity"/>
    <property type="evidence" value="ECO:0007669"/>
    <property type="project" value="UniProtKB-KW"/>
</dbReference>
<organism evidence="7 8">
    <name type="scientific">Parasphingorhabdus halotolerans</name>
    <dbReference type="NCBI Taxonomy" id="2725558"/>
    <lineage>
        <taxon>Bacteria</taxon>
        <taxon>Pseudomonadati</taxon>
        <taxon>Pseudomonadota</taxon>
        <taxon>Alphaproteobacteria</taxon>
        <taxon>Sphingomonadales</taxon>
        <taxon>Sphingomonadaceae</taxon>
        <taxon>Parasphingorhabdus</taxon>
    </lineage>
</organism>
<feature type="compositionally biased region" description="Low complexity" evidence="5">
    <location>
        <begin position="831"/>
        <end position="841"/>
    </location>
</feature>
<dbReference type="Proteomes" id="UP000501600">
    <property type="component" value="Chromosome"/>
</dbReference>
<feature type="domain" description="Helicase C-terminal" evidence="6">
    <location>
        <begin position="160"/>
        <end position="328"/>
    </location>
</feature>
<dbReference type="InterPro" id="IPR001650">
    <property type="entry name" value="Helicase_C-like"/>
</dbReference>
<reference evidence="7 8" key="1">
    <citation type="submission" date="2020-04" db="EMBL/GenBank/DDBJ databases">
        <title>Genome sequence for Sphingorhabdus sp. strain M1.</title>
        <authorList>
            <person name="Park S.-J."/>
        </authorList>
    </citation>
    <scope>NUCLEOTIDE SEQUENCE [LARGE SCALE GENOMIC DNA]</scope>
    <source>
        <strain evidence="7 8">JK6</strain>
    </source>
</reference>
<dbReference type="RefSeq" id="WP_168820333.1">
    <property type="nucleotide sequence ID" value="NZ_CP051217.1"/>
</dbReference>
<dbReference type="PANTHER" id="PTHR12131:SF1">
    <property type="entry name" value="ATP-DEPENDENT RNA HELICASE SUPV3L1, MITOCHONDRIAL-RELATED"/>
    <property type="match status" value="1"/>
</dbReference>
<dbReference type="InterPro" id="IPR055206">
    <property type="entry name" value="DEXQc_SUV3"/>
</dbReference>
<accession>A0A6H2DQ24</accession>
<keyword evidence="1" id="KW-0547">Nucleotide-binding</keyword>
<evidence type="ECO:0000313" key="7">
    <source>
        <dbReference type="EMBL" id="QJB70065.1"/>
    </source>
</evidence>
<dbReference type="PANTHER" id="PTHR12131">
    <property type="entry name" value="ATP-DEPENDENT RNA AND DNA HELICASE"/>
    <property type="match status" value="1"/>
</dbReference>
<name>A0A6H2DQ24_9SPHN</name>
<evidence type="ECO:0000313" key="8">
    <source>
        <dbReference type="Proteomes" id="UP000501600"/>
    </source>
</evidence>
<evidence type="ECO:0000256" key="4">
    <source>
        <dbReference type="ARBA" id="ARBA00022840"/>
    </source>
</evidence>
<feature type="region of interest" description="Disordered" evidence="5">
    <location>
        <begin position="805"/>
        <end position="857"/>
    </location>
</feature>
<dbReference type="GO" id="GO:0005524">
    <property type="term" value="F:ATP binding"/>
    <property type="evidence" value="ECO:0007669"/>
    <property type="project" value="UniProtKB-KW"/>
</dbReference>
<evidence type="ECO:0000259" key="6">
    <source>
        <dbReference type="PROSITE" id="PS51194"/>
    </source>
</evidence>
<feature type="compositionally biased region" description="Basic and acidic residues" evidence="5">
    <location>
        <begin position="842"/>
        <end position="856"/>
    </location>
</feature>
<dbReference type="AlphaFoldDB" id="A0A6H2DQ24"/>
<dbReference type="Gene3D" id="3.40.50.300">
    <property type="entry name" value="P-loop containing nucleotide triphosphate hydrolases"/>
    <property type="match status" value="2"/>
</dbReference>
<dbReference type="SMART" id="SM00490">
    <property type="entry name" value="HELICc"/>
    <property type="match status" value="1"/>
</dbReference>